<accession>A0A0F9E7C8</accession>
<feature type="non-terminal residue" evidence="1">
    <location>
        <position position="155"/>
    </location>
</feature>
<name>A0A0F9E7C8_9ZZZZ</name>
<reference evidence="1" key="1">
    <citation type="journal article" date="2015" name="Nature">
        <title>Complex archaea that bridge the gap between prokaryotes and eukaryotes.</title>
        <authorList>
            <person name="Spang A."/>
            <person name="Saw J.H."/>
            <person name="Jorgensen S.L."/>
            <person name="Zaremba-Niedzwiedzka K."/>
            <person name="Martijn J."/>
            <person name="Lind A.E."/>
            <person name="van Eijk R."/>
            <person name="Schleper C."/>
            <person name="Guy L."/>
            <person name="Ettema T.J."/>
        </authorList>
    </citation>
    <scope>NUCLEOTIDE SEQUENCE</scope>
</reference>
<sequence>MAKVEISTVESQQNIKSLKDEVRVLFRHMQDLNKVFNKHIALAQSLSGMLTGQLEPAERKVAAIAKRAESALIRQARATNAAKEKALNFAQALKLSGATQQQQKFILRGVEQSLKAYEKRMSSGVLTAKQFQVAQDRLNRSFGSGKRSLAVLTRR</sequence>
<organism evidence="1">
    <name type="scientific">marine sediment metagenome</name>
    <dbReference type="NCBI Taxonomy" id="412755"/>
    <lineage>
        <taxon>unclassified sequences</taxon>
        <taxon>metagenomes</taxon>
        <taxon>ecological metagenomes</taxon>
    </lineage>
</organism>
<dbReference type="AlphaFoldDB" id="A0A0F9E7C8"/>
<dbReference type="EMBL" id="LAZR01038286">
    <property type="protein sequence ID" value="KKL19968.1"/>
    <property type="molecule type" value="Genomic_DNA"/>
</dbReference>
<protein>
    <submittedName>
        <fullName evidence="1">Uncharacterized protein</fullName>
    </submittedName>
</protein>
<gene>
    <name evidence="1" type="ORF">LCGC14_2460190</name>
</gene>
<proteinExistence type="predicted"/>
<comment type="caution">
    <text evidence="1">The sequence shown here is derived from an EMBL/GenBank/DDBJ whole genome shotgun (WGS) entry which is preliminary data.</text>
</comment>
<evidence type="ECO:0000313" key="1">
    <source>
        <dbReference type="EMBL" id="KKL19968.1"/>
    </source>
</evidence>